<feature type="compositionally biased region" description="Low complexity" evidence="5">
    <location>
        <begin position="391"/>
        <end position="402"/>
    </location>
</feature>
<dbReference type="PROSITE" id="PS50888">
    <property type="entry name" value="BHLH"/>
    <property type="match status" value="1"/>
</dbReference>
<evidence type="ECO:0000256" key="1">
    <source>
        <dbReference type="ARBA" id="ARBA00004123"/>
    </source>
</evidence>
<dbReference type="InterPro" id="IPR036638">
    <property type="entry name" value="HLH_DNA-bd_sf"/>
</dbReference>
<feature type="region of interest" description="Disordered" evidence="5">
    <location>
        <begin position="637"/>
        <end position="669"/>
    </location>
</feature>
<feature type="compositionally biased region" description="Low complexity" evidence="5">
    <location>
        <begin position="475"/>
        <end position="486"/>
    </location>
</feature>
<feature type="domain" description="BHLH" evidence="6">
    <location>
        <begin position="423"/>
        <end position="550"/>
    </location>
</feature>
<feature type="compositionally biased region" description="Polar residues" evidence="5">
    <location>
        <begin position="297"/>
        <end position="312"/>
    </location>
</feature>
<dbReference type="GO" id="GO:0046983">
    <property type="term" value="F:protein dimerization activity"/>
    <property type="evidence" value="ECO:0007669"/>
    <property type="project" value="InterPro"/>
</dbReference>
<comment type="subcellular location">
    <subcellularLocation>
        <location evidence="1">Nucleus</location>
    </subcellularLocation>
</comment>
<protein>
    <recommendedName>
        <fullName evidence="6">BHLH domain-containing protein</fullName>
    </recommendedName>
</protein>
<keyword evidence="3" id="KW-0804">Transcription</keyword>
<feature type="compositionally biased region" description="Low complexity" evidence="5">
    <location>
        <begin position="496"/>
        <end position="521"/>
    </location>
</feature>
<dbReference type="InParanoid" id="A0A369K7D5"/>
<feature type="region of interest" description="Disordered" evidence="5">
    <location>
        <begin position="460"/>
        <end position="521"/>
    </location>
</feature>
<evidence type="ECO:0000256" key="4">
    <source>
        <dbReference type="ARBA" id="ARBA00023242"/>
    </source>
</evidence>
<dbReference type="EMBL" id="LUEZ02000005">
    <property type="protein sequence ID" value="RDB30521.1"/>
    <property type="molecule type" value="Genomic_DNA"/>
</dbReference>
<dbReference type="OrthoDB" id="690068at2759"/>
<accession>A0A369K7D5</accession>
<feature type="region of interest" description="Disordered" evidence="5">
    <location>
        <begin position="1"/>
        <end position="228"/>
    </location>
</feature>
<dbReference type="GO" id="GO:0000981">
    <property type="term" value="F:DNA-binding transcription factor activity, RNA polymerase II-specific"/>
    <property type="evidence" value="ECO:0007669"/>
    <property type="project" value="TreeGrafter"/>
</dbReference>
<keyword evidence="2" id="KW-0805">Transcription regulation</keyword>
<dbReference type="AlphaFoldDB" id="A0A369K7D5"/>
<dbReference type="PANTHER" id="PTHR46117:SF3">
    <property type="entry name" value="FI24210P1"/>
    <property type="match status" value="1"/>
</dbReference>
<proteinExistence type="predicted"/>
<evidence type="ECO:0000313" key="8">
    <source>
        <dbReference type="Proteomes" id="UP000076154"/>
    </source>
</evidence>
<sequence length="669" mass="70239">MSSFFSTASYKPLPQIRQDGFHPSVSPGPPSTPPPNNNNNPNNFDLFNPFLPDAFRKFPAGPSSSMDFSDELASLMQPPGHAHDRSTHDERYHRPPHNIFDISAPTPAPQPSSAGPDQSYPPHFNQTLPALNSSLRYEPDQQNPNPNPNPNPPPSSFHPFTRHTPSPISSHPHHPHHSRSRSRSRPPSSGGPNASGAGGSIGPARTTRARRNNSVSSTSPPPGRPHAIVIPRSRAATVGGNSGAAGWFMPGHSTTSEYSLPTPDSLSHGGHSHSLSSHHLSHSLSSHSPHLAHTSLNGGTNAASSNQYSPFSLSPPPDSHPNGLHLPPVSSLHSGLPMHHSQSHHPHSPYLHQAGHGGGGGGGGSNATLVSLGGGGSPHSLPNIHTNLGMSVPSSVPTVPSSERTTGTTADKQALLANEKRRRRRESHNAVERRRRDNINEKISELATLIPECLLDVGGPATNTANGAPSPSNPTPSDDPSSPLDSWPKKEGSDDSTSQNTSASNANSNASNANNNNANGNGNATESSLGIVKANKGMILRKSVEYIRYLQQLVEAQGVRNRELEVELKAWRGGGGGGGGGVDMNMGIGIGMMGVGEMMHMHEGEHASQNQNGINGNGTGGGGGGGGFPAFFGLPSMPEGDSSFSGIRCTAEGERRSYQHRESKANNDD</sequence>
<dbReference type="SMART" id="SM00353">
    <property type="entry name" value="HLH"/>
    <property type="match status" value="1"/>
</dbReference>
<dbReference type="InterPro" id="IPR011598">
    <property type="entry name" value="bHLH_dom"/>
</dbReference>
<keyword evidence="8" id="KW-1185">Reference proteome</keyword>
<evidence type="ECO:0000256" key="3">
    <source>
        <dbReference type="ARBA" id="ARBA00023163"/>
    </source>
</evidence>
<feature type="region of interest" description="Disordered" evidence="5">
    <location>
        <begin position="258"/>
        <end position="436"/>
    </location>
</feature>
<feature type="compositionally biased region" description="Pro residues" evidence="5">
    <location>
        <begin position="145"/>
        <end position="156"/>
    </location>
</feature>
<gene>
    <name evidence="7" type="ORF">Hypma_007279</name>
</gene>
<dbReference type="PANTHER" id="PTHR46117">
    <property type="entry name" value="FI24210P1"/>
    <property type="match status" value="1"/>
</dbReference>
<name>A0A369K7D5_HYPMA</name>
<feature type="compositionally biased region" description="Gly residues" evidence="5">
    <location>
        <begin position="355"/>
        <end position="365"/>
    </location>
</feature>
<dbReference type="CDD" id="cd11387">
    <property type="entry name" value="bHLHzip_USF_MITF"/>
    <property type="match status" value="1"/>
</dbReference>
<feature type="compositionally biased region" description="Low complexity" evidence="5">
    <location>
        <begin position="185"/>
        <end position="195"/>
    </location>
</feature>
<dbReference type="STRING" id="39966.A0A369K7D5"/>
<feature type="compositionally biased region" description="Basic and acidic residues" evidence="5">
    <location>
        <begin position="651"/>
        <end position="669"/>
    </location>
</feature>
<feature type="compositionally biased region" description="Polar residues" evidence="5">
    <location>
        <begin position="124"/>
        <end position="135"/>
    </location>
</feature>
<dbReference type="GO" id="GO:0000978">
    <property type="term" value="F:RNA polymerase II cis-regulatory region sequence-specific DNA binding"/>
    <property type="evidence" value="ECO:0007669"/>
    <property type="project" value="TreeGrafter"/>
</dbReference>
<dbReference type="Gene3D" id="4.10.280.10">
    <property type="entry name" value="Helix-loop-helix DNA-binding domain"/>
    <property type="match status" value="1"/>
</dbReference>
<dbReference type="InterPro" id="IPR051732">
    <property type="entry name" value="USF"/>
</dbReference>
<evidence type="ECO:0000256" key="5">
    <source>
        <dbReference type="SAM" id="MobiDB-lite"/>
    </source>
</evidence>
<reference evidence="7" key="1">
    <citation type="submission" date="2018-04" db="EMBL/GenBank/DDBJ databases">
        <title>Whole genome sequencing of Hypsizygus marmoreus.</title>
        <authorList>
            <person name="Choi I.-G."/>
            <person name="Min B."/>
            <person name="Kim J.-G."/>
            <person name="Kim S."/>
            <person name="Oh Y.-L."/>
            <person name="Kong W.-S."/>
            <person name="Park H."/>
            <person name="Jeong J."/>
            <person name="Song E.-S."/>
        </authorList>
    </citation>
    <scope>NUCLEOTIDE SEQUENCE [LARGE SCALE GENOMIC DNA]</scope>
    <source>
        <strain evidence="7">51987-8</strain>
    </source>
</reference>
<feature type="compositionally biased region" description="Basic residues" evidence="5">
    <location>
        <begin position="171"/>
        <end position="184"/>
    </location>
</feature>
<keyword evidence="4" id="KW-0539">Nucleus</keyword>
<dbReference type="Pfam" id="PF00010">
    <property type="entry name" value="HLH"/>
    <property type="match status" value="1"/>
</dbReference>
<evidence type="ECO:0000313" key="7">
    <source>
        <dbReference type="EMBL" id="RDB30521.1"/>
    </source>
</evidence>
<dbReference type="GO" id="GO:0005634">
    <property type="term" value="C:nucleus"/>
    <property type="evidence" value="ECO:0007669"/>
    <property type="project" value="UniProtKB-SubCell"/>
</dbReference>
<feature type="compositionally biased region" description="Pro residues" evidence="5">
    <location>
        <begin position="26"/>
        <end position="36"/>
    </location>
</feature>
<evidence type="ECO:0000259" key="6">
    <source>
        <dbReference type="PROSITE" id="PS50888"/>
    </source>
</evidence>
<feature type="compositionally biased region" description="Basic and acidic residues" evidence="5">
    <location>
        <begin position="427"/>
        <end position="436"/>
    </location>
</feature>
<dbReference type="Proteomes" id="UP000076154">
    <property type="component" value="Unassembled WGS sequence"/>
</dbReference>
<feature type="compositionally biased region" description="Low complexity" evidence="5">
    <location>
        <begin position="265"/>
        <end position="296"/>
    </location>
</feature>
<comment type="caution">
    <text evidence="7">The sequence shown here is derived from an EMBL/GenBank/DDBJ whole genome shotgun (WGS) entry which is preliminary data.</text>
</comment>
<feature type="compositionally biased region" description="Low complexity" evidence="5">
    <location>
        <begin position="37"/>
        <end position="52"/>
    </location>
</feature>
<feature type="compositionally biased region" description="Basic and acidic residues" evidence="5">
    <location>
        <begin position="81"/>
        <end position="93"/>
    </location>
</feature>
<dbReference type="SUPFAM" id="SSF47459">
    <property type="entry name" value="HLH, helix-loop-helix DNA-binding domain"/>
    <property type="match status" value="1"/>
</dbReference>
<evidence type="ECO:0000256" key="2">
    <source>
        <dbReference type="ARBA" id="ARBA00023015"/>
    </source>
</evidence>
<organism evidence="7 8">
    <name type="scientific">Hypsizygus marmoreus</name>
    <name type="common">White beech mushroom</name>
    <name type="synonym">Agaricus marmoreus</name>
    <dbReference type="NCBI Taxonomy" id="39966"/>
    <lineage>
        <taxon>Eukaryota</taxon>
        <taxon>Fungi</taxon>
        <taxon>Dikarya</taxon>
        <taxon>Basidiomycota</taxon>
        <taxon>Agaricomycotina</taxon>
        <taxon>Agaricomycetes</taxon>
        <taxon>Agaricomycetidae</taxon>
        <taxon>Agaricales</taxon>
        <taxon>Tricholomatineae</taxon>
        <taxon>Lyophyllaceae</taxon>
        <taxon>Hypsizygus</taxon>
    </lineage>
</organism>